<gene>
    <name evidence="4" type="ORF">RHGRI_031426</name>
</gene>
<comment type="caution">
    <text evidence="4">The sequence shown here is derived from an EMBL/GenBank/DDBJ whole genome shotgun (WGS) entry which is preliminary data.</text>
</comment>
<feature type="compositionally biased region" description="Basic and acidic residues" evidence="2">
    <location>
        <begin position="26"/>
        <end position="43"/>
    </location>
</feature>
<evidence type="ECO:0000259" key="3">
    <source>
        <dbReference type="Pfam" id="PF04504"/>
    </source>
</evidence>
<comment type="similarity">
    <text evidence="1">Belongs to the GeBP family.</text>
</comment>
<protein>
    <recommendedName>
        <fullName evidence="3">Glabrous enhancer-binding protein-like DBD domain-containing protein</fullName>
    </recommendedName>
</protein>
<dbReference type="GO" id="GO:0005634">
    <property type="term" value="C:nucleus"/>
    <property type="evidence" value="ECO:0007669"/>
    <property type="project" value="TreeGrafter"/>
</dbReference>
<evidence type="ECO:0000256" key="2">
    <source>
        <dbReference type="SAM" id="MobiDB-lite"/>
    </source>
</evidence>
<accession>A0AAV6ICH3</accession>
<dbReference type="PANTHER" id="PTHR31662">
    <property type="entry name" value="BNAANNG10740D PROTEIN-RELATED"/>
    <property type="match status" value="1"/>
</dbReference>
<sequence length="335" mass="38079">MAPEQLQQLPQSPPPPEDQARLLITTDDKVAEDQESQNEKHYSEQTVVPESEDEEADKQTMRTPCVRKPTPAKKTTTTTREPPHPHCSSYYDRGIHSDTHLGSPTTASGFVIEPLASEPVDVVPPQPEKPTSCKRRLMPEFEKNADESREKKKAKVVEEKKSGVGAINRLWSEEDEVLILKGLMDFQSKKGSDPYQDMGEFHELIKQSLSVDASRNQFLDKIRRLKRKYSCNNVGKGEKAVFSRPHEHKCFELSNKIWGDGGRKEDTGVDGNGKNVSTRARKTQENRKEVALGEKAMELEKKWQILRADEASLHLRREELIEEQKKLMLDAIKAL</sequence>
<feature type="compositionally biased region" description="Low complexity" evidence="2">
    <location>
        <begin position="1"/>
        <end position="10"/>
    </location>
</feature>
<dbReference type="AlphaFoldDB" id="A0AAV6ICH3"/>
<dbReference type="Proteomes" id="UP000823749">
    <property type="component" value="Chromosome 11"/>
</dbReference>
<dbReference type="PANTHER" id="PTHR31662:SF98">
    <property type="entry name" value="STOREKEEPER PROTEIN-LIKE"/>
    <property type="match status" value="1"/>
</dbReference>
<keyword evidence="5" id="KW-1185">Reference proteome</keyword>
<proteinExistence type="inferred from homology"/>
<feature type="compositionally biased region" description="Low complexity" evidence="2">
    <location>
        <begin position="68"/>
        <end position="80"/>
    </location>
</feature>
<feature type="region of interest" description="Disordered" evidence="2">
    <location>
        <begin position="263"/>
        <end position="284"/>
    </location>
</feature>
<evidence type="ECO:0000256" key="1">
    <source>
        <dbReference type="ARBA" id="ARBA00010820"/>
    </source>
</evidence>
<evidence type="ECO:0000313" key="4">
    <source>
        <dbReference type="EMBL" id="KAG5524744.1"/>
    </source>
</evidence>
<name>A0AAV6ICH3_9ERIC</name>
<dbReference type="EMBL" id="JACTNZ010000011">
    <property type="protein sequence ID" value="KAG5524744.1"/>
    <property type="molecule type" value="Genomic_DNA"/>
</dbReference>
<dbReference type="InterPro" id="IPR053932">
    <property type="entry name" value="GeBP-like_DBD"/>
</dbReference>
<reference evidence="4" key="1">
    <citation type="submission" date="2020-08" db="EMBL/GenBank/DDBJ databases">
        <title>Plant Genome Project.</title>
        <authorList>
            <person name="Zhang R.-G."/>
        </authorList>
    </citation>
    <scope>NUCLEOTIDE SEQUENCE</scope>
    <source>
        <strain evidence="4">WSP0</strain>
        <tissue evidence="4">Leaf</tissue>
    </source>
</reference>
<evidence type="ECO:0000313" key="5">
    <source>
        <dbReference type="Proteomes" id="UP000823749"/>
    </source>
</evidence>
<feature type="domain" description="Glabrous enhancer-binding protein-like DBD" evidence="3">
    <location>
        <begin position="168"/>
        <end position="259"/>
    </location>
</feature>
<feature type="region of interest" description="Disordered" evidence="2">
    <location>
        <begin position="1"/>
        <end position="107"/>
    </location>
</feature>
<dbReference type="Pfam" id="PF04504">
    <property type="entry name" value="GeBP-like_DBD"/>
    <property type="match status" value="1"/>
</dbReference>
<dbReference type="InterPro" id="IPR007592">
    <property type="entry name" value="GEBP"/>
</dbReference>
<organism evidence="4 5">
    <name type="scientific">Rhododendron griersonianum</name>
    <dbReference type="NCBI Taxonomy" id="479676"/>
    <lineage>
        <taxon>Eukaryota</taxon>
        <taxon>Viridiplantae</taxon>
        <taxon>Streptophyta</taxon>
        <taxon>Embryophyta</taxon>
        <taxon>Tracheophyta</taxon>
        <taxon>Spermatophyta</taxon>
        <taxon>Magnoliopsida</taxon>
        <taxon>eudicotyledons</taxon>
        <taxon>Gunneridae</taxon>
        <taxon>Pentapetalae</taxon>
        <taxon>asterids</taxon>
        <taxon>Ericales</taxon>
        <taxon>Ericaceae</taxon>
        <taxon>Ericoideae</taxon>
        <taxon>Rhodoreae</taxon>
        <taxon>Rhododendron</taxon>
    </lineage>
</organism>
<dbReference type="GO" id="GO:0006355">
    <property type="term" value="P:regulation of DNA-templated transcription"/>
    <property type="evidence" value="ECO:0007669"/>
    <property type="project" value="InterPro"/>
</dbReference>